<dbReference type="InterPro" id="IPR031052">
    <property type="entry name" value="FHY3/FAR1"/>
</dbReference>
<keyword evidence="9" id="KW-1185">Reference proteome</keyword>
<dbReference type="STRING" id="3818.A0A444XYV5"/>
<feature type="domain" description="SWIM-type" evidence="7">
    <location>
        <begin position="344"/>
        <end position="380"/>
    </location>
</feature>
<dbReference type="PANTHER" id="PTHR31669">
    <property type="entry name" value="PROTEIN FAR1-RELATED SEQUENCE 10-RELATED"/>
    <property type="match status" value="1"/>
</dbReference>
<dbReference type="Proteomes" id="UP000289738">
    <property type="component" value="Chromosome B08"/>
</dbReference>
<keyword evidence="2 6" id="KW-0479">Metal-binding</keyword>
<evidence type="ECO:0000259" key="7">
    <source>
        <dbReference type="PROSITE" id="PS50966"/>
    </source>
</evidence>
<dbReference type="InterPro" id="IPR007527">
    <property type="entry name" value="Znf_SWIM"/>
</dbReference>
<proteinExistence type="inferred from homology"/>
<evidence type="ECO:0000313" key="8">
    <source>
        <dbReference type="EMBL" id="RYQ94871.1"/>
    </source>
</evidence>
<reference evidence="8 9" key="1">
    <citation type="submission" date="2019-01" db="EMBL/GenBank/DDBJ databases">
        <title>Sequencing of cultivated peanut Arachis hypogaea provides insights into genome evolution and oil improvement.</title>
        <authorList>
            <person name="Chen X."/>
        </authorList>
    </citation>
    <scope>NUCLEOTIDE SEQUENCE [LARGE SCALE GENOMIC DNA]</scope>
    <source>
        <strain evidence="9">cv. Fuhuasheng</strain>
        <tissue evidence="8">Leaves</tissue>
    </source>
</reference>
<evidence type="ECO:0000313" key="9">
    <source>
        <dbReference type="Proteomes" id="UP000289738"/>
    </source>
</evidence>
<comment type="subcellular location">
    <subcellularLocation>
        <location evidence="6">Nucleus</location>
    </subcellularLocation>
</comment>
<evidence type="ECO:0000256" key="2">
    <source>
        <dbReference type="ARBA" id="ARBA00022723"/>
    </source>
</evidence>
<organism evidence="8 9">
    <name type="scientific">Arachis hypogaea</name>
    <name type="common">Peanut</name>
    <dbReference type="NCBI Taxonomy" id="3818"/>
    <lineage>
        <taxon>Eukaryota</taxon>
        <taxon>Viridiplantae</taxon>
        <taxon>Streptophyta</taxon>
        <taxon>Embryophyta</taxon>
        <taxon>Tracheophyta</taxon>
        <taxon>Spermatophyta</taxon>
        <taxon>Magnoliopsida</taxon>
        <taxon>eudicotyledons</taxon>
        <taxon>Gunneridae</taxon>
        <taxon>Pentapetalae</taxon>
        <taxon>rosids</taxon>
        <taxon>fabids</taxon>
        <taxon>Fabales</taxon>
        <taxon>Fabaceae</taxon>
        <taxon>Papilionoideae</taxon>
        <taxon>50 kb inversion clade</taxon>
        <taxon>dalbergioids sensu lato</taxon>
        <taxon>Dalbergieae</taxon>
        <taxon>Pterocarpus clade</taxon>
        <taxon>Arachis</taxon>
    </lineage>
</organism>
<accession>A0A444XYV5</accession>
<comment type="caution">
    <text evidence="8">The sequence shown here is derived from an EMBL/GenBank/DDBJ whole genome shotgun (WGS) entry which is preliminary data.</text>
</comment>
<evidence type="ECO:0000256" key="1">
    <source>
        <dbReference type="ARBA" id="ARBA00005889"/>
    </source>
</evidence>
<dbReference type="Pfam" id="PF03101">
    <property type="entry name" value="FAR1"/>
    <property type="match status" value="1"/>
</dbReference>
<comment type="similarity">
    <text evidence="1 6">Belongs to the FHY3/FAR1 family.</text>
</comment>
<dbReference type="PANTHER" id="PTHR31669:SF283">
    <property type="entry name" value="PROTEIN FAR1-RELATED SEQUENCE"/>
    <property type="match status" value="1"/>
</dbReference>
<protein>
    <recommendedName>
        <fullName evidence="6">Protein FAR1-RELATED SEQUENCE</fullName>
    </recommendedName>
</protein>
<comment type="function">
    <text evidence="6">Putative transcription activator involved in regulating light control of development.</text>
</comment>
<evidence type="ECO:0000256" key="3">
    <source>
        <dbReference type="ARBA" id="ARBA00022771"/>
    </source>
</evidence>
<name>A0A444XYV5_ARAHY</name>
<keyword evidence="3 5" id="KW-0863">Zinc-finger</keyword>
<dbReference type="PROSITE" id="PS50966">
    <property type="entry name" value="ZF_SWIM"/>
    <property type="match status" value="1"/>
</dbReference>
<keyword evidence="4 6" id="KW-0862">Zinc</keyword>
<evidence type="ECO:0000256" key="4">
    <source>
        <dbReference type="ARBA" id="ARBA00022833"/>
    </source>
</evidence>
<dbReference type="Pfam" id="PF04434">
    <property type="entry name" value="SWIM"/>
    <property type="match status" value="1"/>
</dbReference>
<dbReference type="AlphaFoldDB" id="A0A444XYV5"/>
<dbReference type="InterPro" id="IPR004330">
    <property type="entry name" value="FAR1_DNA_bnd_dom"/>
</dbReference>
<dbReference type="SMART" id="SM00575">
    <property type="entry name" value="ZnF_PMZ"/>
    <property type="match status" value="1"/>
</dbReference>
<gene>
    <name evidence="8" type="ORF">Ahy_B08g089823</name>
</gene>
<dbReference type="GO" id="GO:0008270">
    <property type="term" value="F:zinc ion binding"/>
    <property type="evidence" value="ECO:0007669"/>
    <property type="project" value="UniProtKB-UniRule"/>
</dbReference>
<evidence type="ECO:0000256" key="6">
    <source>
        <dbReference type="RuleBase" id="RU367018"/>
    </source>
</evidence>
<sequence length="549" mass="62767">MDDSTSDCQLNPSEVDYEFESNEVPEPLSVVDDQFVPKVGMTFTTLEDAKKFYRNYAKAAGFSTRVWSKNRKGNEIKNQLITCSREEKWKSKISPTEKTNPTAGLNCPARIYIHTLKDVGAWIISKVVLDHSHPCCLSKVEMLKQHRELSMSICRTIENNEEASIRPSKTYQSFVAAVGGHRDKDSFDRNWNNFLLNFGLMDNKWLSDLYEDRHIWVPIYLDHHFWAGMRSTQRSESIHSFFNKFITRNSSLIQFIKQYDNCLGSKEQAERESDAADFHTVIPCATKSSIEAQFQDVYTHQKFREVQAQFRGKANCITRLMNFALGYSVYEVGEQVSSSIFNKFVVTYDSVAAEVKCQCLLFESRGILCRHALSVLSFERIYTGTMEQEGKEATHIKSSHDEPLLEPRSKMFDQLVFRSQNICEFASESEELTAILHRAYDNVMAEMESLKAKRKGTCSLSHEDANLESVNELQNPPRIRTRGRPKNRLGSKLDKQIANATKKKKPKVLSKINLFDAALVVHSNSSQYQGHVMNYQFRVPAAGDNSLGV</sequence>
<dbReference type="GO" id="GO:0006355">
    <property type="term" value="P:regulation of DNA-templated transcription"/>
    <property type="evidence" value="ECO:0007669"/>
    <property type="project" value="UniProtKB-UniRule"/>
</dbReference>
<dbReference type="InterPro" id="IPR006564">
    <property type="entry name" value="Znf_PMZ"/>
</dbReference>
<dbReference type="GO" id="GO:0005634">
    <property type="term" value="C:nucleus"/>
    <property type="evidence" value="ECO:0007669"/>
    <property type="project" value="UniProtKB-SubCell"/>
</dbReference>
<dbReference type="EMBL" id="SDMP01000018">
    <property type="protein sequence ID" value="RYQ94871.1"/>
    <property type="molecule type" value="Genomic_DNA"/>
</dbReference>
<keyword evidence="6" id="KW-0539">Nucleus</keyword>
<evidence type="ECO:0000256" key="5">
    <source>
        <dbReference type="PROSITE-ProRule" id="PRU00325"/>
    </source>
</evidence>